<reference evidence="1 2" key="1">
    <citation type="journal article" date="2022" name="Plant J.">
        <title>Chromosome-level genome of Camellia lanceoleosa provides a valuable resource for understanding genome evolution and self-incompatibility.</title>
        <authorList>
            <person name="Gong W."/>
            <person name="Xiao S."/>
            <person name="Wang L."/>
            <person name="Liao Z."/>
            <person name="Chang Y."/>
            <person name="Mo W."/>
            <person name="Hu G."/>
            <person name="Li W."/>
            <person name="Zhao G."/>
            <person name="Zhu H."/>
            <person name="Hu X."/>
            <person name="Ji K."/>
            <person name="Xiang X."/>
            <person name="Song Q."/>
            <person name="Yuan D."/>
            <person name="Jin S."/>
            <person name="Zhang L."/>
        </authorList>
    </citation>
    <scope>NUCLEOTIDE SEQUENCE [LARGE SCALE GENOMIC DNA]</scope>
    <source>
        <strain evidence="1">SQ_2022a</strain>
    </source>
</reference>
<proteinExistence type="predicted"/>
<dbReference type="Proteomes" id="UP001060215">
    <property type="component" value="Chromosome 6"/>
</dbReference>
<name>A0ACC0IFZ2_9ERIC</name>
<evidence type="ECO:0000313" key="1">
    <source>
        <dbReference type="EMBL" id="KAI8024415.1"/>
    </source>
</evidence>
<protein>
    <submittedName>
        <fullName evidence="1">Uncharacterized protein</fullName>
    </submittedName>
</protein>
<dbReference type="EMBL" id="CM045763">
    <property type="protein sequence ID" value="KAI8024415.1"/>
    <property type="molecule type" value="Genomic_DNA"/>
</dbReference>
<organism evidence="1 2">
    <name type="scientific">Camellia lanceoleosa</name>
    <dbReference type="NCBI Taxonomy" id="1840588"/>
    <lineage>
        <taxon>Eukaryota</taxon>
        <taxon>Viridiplantae</taxon>
        <taxon>Streptophyta</taxon>
        <taxon>Embryophyta</taxon>
        <taxon>Tracheophyta</taxon>
        <taxon>Spermatophyta</taxon>
        <taxon>Magnoliopsida</taxon>
        <taxon>eudicotyledons</taxon>
        <taxon>Gunneridae</taxon>
        <taxon>Pentapetalae</taxon>
        <taxon>asterids</taxon>
        <taxon>Ericales</taxon>
        <taxon>Theaceae</taxon>
        <taxon>Camellia</taxon>
    </lineage>
</organism>
<sequence>MEKYQIGEVIGHGAYSAVHKGVDLTTNQTVAIKRTYDFDPKDGVPHTTMREISLLQQMKHDNIVKFLEVVSDINNNCYIICEHLDLDLKAFMDTYPDSMDPRIIKKFLHQILSGVAYCHKKRIMHRDLKPSNLLLDLYASVVKIADFGLAREFHNPLREYTPKVVTLWYRPPEILLGSSVYFAPVDMWSVGCIFAEMVMRRPLFAGETELDHLHQIFSIMGAPNERTWPGVTLLPYYHRTNFRSCNPKNLFEVVPDLEPAGVDLLSEMLCMDPARRISAPRSFMSFGAQPSLSLSQISTTNRAIYRETISSNHNIFGLSFNTFDPIKWKSLLVTWQYQMGEVIGRGAHGVVHRGLDLKTNQTVAIKKTHSKHYKYGIPSTTIRQISLLKEMEHDNIVKLLDVISNINNECYIIFEHLNLDLKKFMEIYPEESMDKHRIKNFLRQILSGVSYCHKRRILHRDLKPSNLLLDLNGYGVKIADFEWAKKFDIPFGGHTPEVVTLSYRPPEILLGSLVYSTPVDVWSVGCIFAEMVMRRPLFDGRSKIGQLTKIFRIMGKPNEKTWPGVSSLPYYHTYFPQWIPKNLAEFVPNLEPAGVDLLSEMLCLDPARRISAHDALEHAYFNDDYDDVH</sequence>
<accession>A0ACC0IFZ2</accession>
<gene>
    <name evidence="1" type="ORF">LOK49_LG03G01964</name>
</gene>
<comment type="caution">
    <text evidence="1">The sequence shown here is derived from an EMBL/GenBank/DDBJ whole genome shotgun (WGS) entry which is preliminary data.</text>
</comment>
<evidence type="ECO:0000313" key="2">
    <source>
        <dbReference type="Proteomes" id="UP001060215"/>
    </source>
</evidence>
<keyword evidence="2" id="KW-1185">Reference proteome</keyword>